<comment type="caution">
    <text evidence="1">The sequence shown here is derived from an EMBL/GenBank/DDBJ whole genome shotgun (WGS) entry which is preliminary data.</text>
</comment>
<protein>
    <submittedName>
        <fullName evidence="1">Uncharacterized protein</fullName>
    </submittedName>
</protein>
<keyword evidence="2" id="KW-1185">Reference proteome</keyword>
<evidence type="ECO:0000313" key="2">
    <source>
        <dbReference type="Proteomes" id="UP001259832"/>
    </source>
</evidence>
<dbReference type="Proteomes" id="UP001259832">
    <property type="component" value="Unassembled WGS sequence"/>
</dbReference>
<gene>
    <name evidence="1" type="ORF">P3T76_002149</name>
</gene>
<accession>A0AAD9LTM9</accession>
<sequence length="103" mass="11490">MVSELRQVAKRISKSKNLSQSEVNAARISMNAAADALSDLTRAGEIYDENRGHDRQETKMETGETHKADTVEVLVKSTLLENFTGFSLLEKQISIVEKALLPW</sequence>
<dbReference type="EMBL" id="JASMQC010000003">
    <property type="protein sequence ID" value="KAK1946597.1"/>
    <property type="molecule type" value="Genomic_DNA"/>
</dbReference>
<reference evidence="1" key="1">
    <citation type="submission" date="2023-08" db="EMBL/GenBank/DDBJ databases">
        <title>Reference Genome Resource for the Citrus Pathogen Phytophthora citrophthora.</title>
        <authorList>
            <person name="Moller H."/>
            <person name="Coetzee B."/>
            <person name="Rose L.J."/>
            <person name="Van Niekerk J.M."/>
        </authorList>
    </citation>
    <scope>NUCLEOTIDE SEQUENCE</scope>
    <source>
        <strain evidence="1">STE-U-9442</strain>
    </source>
</reference>
<name>A0AAD9LTM9_9STRA</name>
<evidence type="ECO:0000313" key="1">
    <source>
        <dbReference type="EMBL" id="KAK1946597.1"/>
    </source>
</evidence>
<proteinExistence type="predicted"/>
<organism evidence="1 2">
    <name type="scientific">Phytophthora citrophthora</name>
    <dbReference type="NCBI Taxonomy" id="4793"/>
    <lineage>
        <taxon>Eukaryota</taxon>
        <taxon>Sar</taxon>
        <taxon>Stramenopiles</taxon>
        <taxon>Oomycota</taxon>
        <taxon>Peronosporomycetes</taxon>
        <taxon>Peronosporales</taxon>
        <taxon>Peronosporaceae</taxon>
        <taxon>Phytophthora</taxon>
    </lineage>
</organism>
<dbReference type="AlphaFoldDB" id="A0AAD9LTM9"/>